<evidence type="ECO:0000313" key="2">
    <source>
        <dbReference type="EMBL" id="LAB24943.1"/>
    </source>
</evidence>
<evidence type="ECO:0000256" key="1">
    <source>
        <dbReference type="SAM" id="MobiDB-lite"/>
    </source>
</evidence>
<proteinExistence type="predicted"/>
<feature type="compositionally biased region" description="Polar residues" evidence="1">
    <location>
        <begin position="14"/>
        <end position="26"/>
    </location>
</feature>
<dbReference type="AlphaFoldDB" id="A0A2D4LW65"/>
<name>A0A2D4LW65_9SAUR</name>
<reference evidence="2" key="2">
    <citation type="submission" date="2017-11" db="EMBL/GenBank/DDBJ databases">
        <title>Coralsnake Venomics: Analyses of Venom Gland Transcriptomes and Proteomes of Six Brazilian Taxa.</title>
        <authorList>
            <person name="Aird S.D."/>
            <person name="Jorge da Silva N."/>
            <person name="Qiu L."/>
            <person name="Villar-Briones A."/>
            <person name="Aparecida-Saddi V."/>
            <person name="Campos-Telles M.P."/>
            <person name="Grau M."/>
            <person name="Mikheyev A.S."/>
        </authorList>
    </citation>
    <scope>NUCLEOTIDE SEQUENCE</scope>
    <source>
        <tissue evidence="2">Venom_gland</tissue>
    </source>
</reference>
<reference evidence="2" key="1">
    <citation type="submission" date="2017-07" db="EMBL/GenBank/DDBJ databases">
        <authorList>
            <person name="Mikheyev A."/>
            <person name="Grau M."/>
        </authorList>
    </citation>
    <scope>NUCLEOTIDE SEQUENCE</scope>
    <source>
        <tissue evidence="2">Venom_gland</tissue>
    </source>
</reference>
<protein>
    <submittedName>
        <fullName evidence="2">Uncharacterized protein</fullName>
    </submittedName>
</protein>
<dbReference type="EMBL" id="IACM01049020">
    <property type="protein sequence ID" value="LAB24943.1"/>
    <property type="molecule type" value="Transcribed_RNA"/>
</dbReference>
<feature type="compositionally biased region" description="Polar residues" evidence="1">
    <location>
        <begin position="33"/>
        <end position="42"/>
    </location>
</feature>
<accession>A0A2D4LW65</accession>
<organism evidence="2">
    <name type="scientific">Micrurus spixii</name>
    <name type="common">Amazon coral snake</name>
    <dbReference type="NCBI Taxonomy" id="129469"/>
    <lineage>
        <taxon>Eukaryota</taxon>
        <taxon>Metazoa</taxon>
        <taxon>Chordata</taxon>
        <taxon>Craniata</taxon>
        <taxon>Vertebrata</taxon>
        <taxon>Euteleostomi</taxon>
        <taxon>Lepidosauria</taxon>
        <taxon>Squamata</taxon>
        <taxon>Bifurcata</taxon>
        <taxon>Unidentata</taxon>
        <taxon>Episquamata</taxon>
        <taxon>Toxicofera</taxon>
        <taxon>Serpentes</taxon>
        <taxon>Colubroidea</taxon>
        <taxon>Elapidae</taxon>
        <taxon>Elapinae</taxon>
        <taxon>Micrurus</taxon>
    </lineage>
</organism>
<feature type="region of interest" description="Disordered" evidence="1">
    <location>
        <begin position="14"/>
        <end position="42"/>
    </location>
</feature>
<sequence length="111" mass="12833">MFWNCNPNTIEGCQSGKSTSTMSPLNNRKKNRSQMTSGNADDNQIHIYKEKMKKITAFVITSKYRINNRAMYSFGSTICCYKTQAVSHNDYSFVHVFLHKNYFLVQKSISI</sequence>